<evidence type="ECO:0000313" key="1">
    <source>
        <dbReference type="EMBL" id="MEJ6009218.1"/>
    </source>
</evidence>
<evidence type="ECO:0000313" key="2">
    <source>
        <dbReference type="Proteomes" id="UP001379235"/>
    </source>
</evidence>
<dbReference type="GO" id="GO:0051301">
    <property type="term" value="P:cell division"/>
    <property type="evidence" value="ECO:0007669"/>
    <property type="project" value="UniProtKB-KW"/>
</dbReference>
<protein>
    <submittedName>
        <fullName evidence="1">Cell division protein ZapA</fullName>
    </submittedName>
</protein>
<dbReference type="SUPFAM" id="SSF102829">
    <property type="entry name" value="Cell division protein ZapA-like"/>
    <property type="match status" value="1"/>
</dbReference>
<dbReference type="InterPro" id="IPR036192">
    <property type="entry name" value="Cell_div_ZapA-like_sf"/>
</dbReference>
<keyword evidence="2" id="KW-1185">Reference proteome</keyword>
<dbReference type="RefSeq" id="WP_339965082.1">
    <property type="nucleotide sequence ID" value="NZ_JBBHJY010000001.1"/>
</dbReference>
<dbReference type="Proteomes" id="UP001379235">
    <property type="component" value="Unassembled WGS sequence"/>
</dbReference>
<gene>
    <name evidence="1" type="ORF">WG900_04715</name>
</gene>
<organism evidence="1 2">
    <name type="scientific">Novosphingobium aquae</name>
    <dbReference type="NCBI Taxonomy" id="3133435"/>
    <lineage>
        <taxon>Bacteria</taxon>
        <taxon>Pseudomonadati</taxon>
        <taxon>Pseudomonadota</taxon>
        <taxon>Alphaproteobacteria</taxon>
        <taxon>Sphingomonadales</taxon>
        <taxon>Sphingomonadaceae</taxon>
        <taxon>Novosphingobium</taxon>
    </lineage>
</organism>
<keyword evidence="1" id="KW-0131">Cell cycle</keyword>
<proteinExistence type="predicted"/>
<dbReference type="InterPro" id="IPR007838">
    <property type="entry name" value="Cell_div_ZapA-like"/>
</dbReference>
<reference evidence="1 2" key="1">
    <citation type="submission" date="2024-03" db="EMBL/GenBank/DDBJ databases">
        <authorList>
            <person name="Jo J.-H."/>
        </authorList>
    </citation>
    <scope>NUCLEOTIDE SEQUENCE [LARGE SCALE GENOMIC DNA]</scope>
    <source>
        <strain evidence="1 2">AS3R-12</strain>
    </source>
</reference>
<comment type="caution">
    <text evidence="1">The sequence shown here is derived from an EMBL/GenBank/DDBJ whole genome shotgun (WGS) entry which is preliminary data.</text>
</comment>
<keyword evidence="1" id="KW-0132">Cell division</keyword>
<dbReference type="EMBL" id="JBBHJY010000001">
    <property type="protein sequence ID" value="MEJ6009218.1"/>
    <property type="molecule type" value="Genomic_DNA"/>
</dbReference>
<sequence>MSDVDLSIGGRVFKVACAAGEEAHVTGLGRMIDSKVASVPGAAGQSEGRMLLFASLMLADEVHDAQSRSSSAAPAAALAPDPVLAERLEAVAAALEKCASALEG</sequence>
<dbReference type="Pfam" id="PF05164">
    <property type="entry name" value="ZapA"/>
    <property type="match status" value="1"/>
</dbReference>
<name>A0ABU8S6Y8_9SPHN</name>
<accession>A0ABU8S6Y8</accession>